<name>A0A8S3WB26_PARAO</name>
<evidence type="ECO:0000313" key="15">
    <source>
        <dbReference type="Proteomes" id="UP000691718"/>
    </source>
</evidence>
<proteinExistence type="predicted"/>
<evidence type="ECO:0000256" key="7">
    <source>
        <dbReference type="ARBA" id="ARBA00023054"/>
    </source>
</evidence>
<dbReference type="PANTHER" id="PTHR19306:SF6">
    <property type="entry name" value="STRUCTURAL MAINTENANCE OF CHROMOSOMES PROTEIN 6"/>
    <property type="match status" value="1"/>
</dbReference>
<accession>A0A8S3WB26</accession>
<keyword evidence="7 11" id="KW-0175">Coiled coil</keyword>
<evidence type="ECO:0000256" key="5">
    <source>
        <dbReference type="ARBA" id="ARBA00022763"/>
    </source>
</evidence>
<dbReference type="Proteomes" id="UP000691718">
    <property type="component" value="Unassembled WGS sequence"/>
</dbReference>
<keyword evidence="10" id="KW-0539">Nucleus</keyword>
<dbReference type="GO" id="GO:0003697">
    <property type="term" value="F:single-stranded DNA binding"/>
    <property type="evidence" value="ECO:0007669"/>
    <property type="project" value="TreeGrafter"/>
</dbReference>
<dbReference type="GO" id="GO:0005634">
    <property type="term" value="C:nucleus"/>
    <property type="evidence" value="ECO:0007669"/>
    <property type="project" value="UniProtKB-SubCell"/>
</dbReference>
<dbReference type="Pfam" id="PF02463">
    <property type="entry name" value="SMC_N"/>
    <property type="match status" value="1"/>
</dbReference>
<keyword evidence="5" id="KW-0227">DNA damage</keyword>
<dbReference type="GO" id="GO:0003684">
    <property type="term" value="F:damaged DNA binding"/>
    <property type="evidence" value="ECO:0007669"/>
    <property type="project" value="TreeGrafter"/>
</dbReference>
<keyword evidence="15" id="KW-1185">Reference proteome</keyword>
<evidence type="ECO:0000313" key="14">
    <source>
        <dbReference type="EMBL" id="CAG4950428.1"/>
    </source>
</evidence>
<gene>
    <name evidence="14" type="ORF">PAPOLLO_LOCUS4199</name>
</gene>
<protein>
    <submittedName>
        <fullName evidence="14">(apollo) hypothetical protein</fullName>
    </submittedName>
</protein>
<dbReference type="EMBL" id="CAJQZP010000233">
    <property type="protein sequence ID" value="CAG4950428.1"/>
    <property type="molecule type" value="Genomic_DNA"/>
</dbReference>
<dbReference type="GO" id="GO:0030915">
    <property type="term" value="C:Smc5-Smc6 complex"/>
    <property type="evidence" value="ECO:0007669"/>
    <property type="project" value="TreeGrafter"/>
</dbReference>
<dbReference type="PANTHER" id="PTHR19306">
    <property type="entry name" value="STRUCTURAL MAINTENANCE OF CHROMOSOMES 5,6 SMC5, SMC6"/>
    <property type="match status" value="1"/>
</dbReference>
<dbReference type="GO" id="GO:0035861">
    <property type="term" value="C:site of double-strand break"/>
    <property type="evidence" value="ECO:0007669"/>
    <property type="project" value="TreeGrafter"/>
</dbReference>
<feature type="compositionally biased region" description="Basic and acidic residues" evidence="12">
    <location>
        <begin position="631"/>
        <end position="646"/>
    </location>
</feature>
<comment type="subcellular location">
    <subcellularLocation>
        <location evidence="2">Chromosome</location>
    </subcellularLocation>
    <subcellularLocation>
        <location evidence="1">Nucleus</location>
    </subcellularLocation>
</comment>
<comment type="caution">
    <text evidence="14">The sequence shown here is derived from an EMBL/GenBank/DDBJ whole genome shotgun (WGS) entry which is preliminary data.</text>
</comment>
<dbReference type="GO" id="GO:0005524">
    <property type="term" value="F:ATP binding"/>
    <property type="evidence" value="ECO:0007669"/>
    <property type="project" value="UniProtKB-KW"/>
</dbReference>
<organism evidence="14 15">
    <name type="scientific">Parnassius apollo</name>
    <name type="common">Apollo butterfly</name>
    <name type="synonym">Papilio apollo</name>
    <dbReference type="NCBI Taxonomy" id="110799"/>
    <lineage>
        <taxon>Eukaryota</taxon>
        <taxon>Metazoa</taxon>
        <taxon>Ecdysozoa</taxon>
        <taxon>Arthropoda</taxon>
        <taxon>Hexapoda</taxon>
        <taxon>Insecta</taxon>
        <taxon>Pterygota</taxon>
        <taxon>Neoptera</taxon>
        <taxon>Endopterygota</taxon>
        <taxon>Lepidoptera</taxon>
        <taxon>Glossata</taxon>
        <taxon>Ditrysia</taxon>
        <taxon>Papilionoidea</taxon>
        <taxon>Papilionidae</taxon>
        <taxon>Parnassiinae</taxon>
        <taxon>Parnassini</taxon>
        <taxon>Parnassius</taxon>
        <taxon>Parnassius</taxon>
    </lineage>
</organism>
<evidence type="ECO:0000256" key="3">
    <source>
        <dbReference type="ARBA" id="ARBA00022454"/>
    </source>
</evidence>
<dbReference type="OrthoDB" id="10072614at2759"/>
<evidence type="ECO:0000256" key="11">
    <source>
        <dbReference type="SAM" id="Coils"/>
    </source>
</evidence>
<evidence type="ECO:0000256" key="10">
    <source>
        <dbReference type="ARBA" id="ARBA00023242"/>
    </source>
</evidence>
<evidence type="ECO:0000259" key="13">
    <source>
        <dbReference type="Pfam" id="PF02463"/>
    </source>
</evidence>
<evidence type="ECO:0000256" key="1">
    <source>
        <dbReference type="ARBA" id="ARBA00004123"/>
    </source>
</evidence>
<keyword evidence="6" id="KW-0067">ATP-binding</keyword>
<keyword evidence="8" id="KW-0233">DNA recombination</keyword>
<sequence>MRGAHCWTEHRLVVIKLNLRLPCPCRSEKSKQIRLNLERLQDKYAETLSTALQPLDLKSDAIDKHRRLLKQHSRTHQSGSVKELRHSDLELRKLARQAKDKWWQEKARQMQWLADTNQLGEFYAEVRHLLGTSSMAKVSLSLTSGETLFKSMEEILERWAKHFNTLLNVDYFVDLDHVRCLRQKPFALELDEPVSPDKVALAIKQHQNKRAVGVDFMPGELLKYSGGDLYSAIWELFVIMWEKEQVPNTFKHKVSFLKMETDLEDDIDGSIHSIHVRNFFCHDNLEINLNRNVNFIVGRNGSGKSAILTALVVGLGGRASATNRGNNLHSFIKKGANSATVEIKIKNNSSRAYKHSVYGDYITIVRNIPASGSSSYKVKSATGEVISTKFEEVNAIILAHDIQVDNPISVLNQDDARSFHASDAKKKYSLFRKATNLDQTEANYVRALENCNKAISIWNRKNDACAELEKEYKKWKKSHEQLQSRDEIEALKQSLQNEYYWSEIAELEREVTTIQSQYEKQNAKCEKLMATLKTMEERFGGDNNTLEALKSQLEEKTRQKVALEHELQVAEGEVRKLQVAWRSEQSARNKLQELLAREKRKVADLDREIENIQSGSSSARRQQLEAAAAAARREADAARARYDTAQHDAAQARAHAAHAQQPADAAQARAQRQRDTLKQLKQQLRELESRGSDSLAVYGSNMVELCQRVRQAANKGQFSAPPRGPVGHYLKLKEKKWGGAIEHIIGGSIQSFCVNTPEDSRKLFDIMGQVYGRSPKPGVTCSEFLTRQHDVRRNKVRAPGYMCALDALDVADPVVANFLIDNIGLETILLVAEHDDAVRLADTEENVPERCAKIVTLDGTEYHPAPNYRSYGGAARPARLLHLSTAERKRQISAEIQEAETVLKAYEAKAEELNQEARRAREQERDACRTLQALLAAQHERDEAARRAEAALDQQQAPQHAVLVEELNVTKEKLQALNKKAEAYAEKEQQFTQDIEEQEVKIRKVQPKLSQAASTCRSLIEEIEQEQLKLDRGVSERRNYQQRLKEEKSKLSQVDAILKDKQVFVAKKIEEALTLCPRVESPRDKAFVTSELKKIQLKLSSIRSDGLSRAEVAERLLVVERKYRRTKLALDRLRLLIDDIKATTDKHLKFCHKVQTYIARRVQYCFQSILTLRGYSGRMEIDQAGGTLQIACSGREGEARRAASTSSLSGGERSYSTVAFIMALWDCVELPFYFMDEFDVFMDNVNRKIVLELLVDHALRNASRQFVFLTPQDAAVTASPHISIHMMADPRP</sequence>
<feature type="compositionally biased region" description="Low complexity" evidence="12">
    <location>
        <begin position="647"/>
        <end position="670"/>
    </location>
</feature>
<keyword evidence="3" id="KW-0158">Chromosome</keyword>
<reference evidence="14" key="1">
    <citation type="submission" date="2021-04" db="EMBL/GenBank/DDBJ databases">
        <authorList>
            <person name="Tunstrom K."/>
        </authorList>
    </citation>
    <scope>NUCLEOTIDE SEQUENCE</scope>
</reference>
<feature type="compositionally biased region" description="Low complexity" evidence="12">
    <location>
        <begin position="619"/>
        <end position="630"/>
    </location>
</feature>
<keyword evidence="9" id="KW-0234">DNA repair</keyword>
<evidence type="ECO:0000256" key="9">
    <source>
        <dbReference type="ARBA" id="ARBA00023204"/>
    </source>
</evidence>
<feature type="domain" description="RecF/RecN/SMC N-terminal" evidence="13">
    <location>
        <begin position="271"/>
        <end position="1273"/>
    </location>
</feature>
<keyword evidence="4" id="KW-0547">Nucleotide-binding</keyword>
<feature type="region of interest" description="Disordered" evidence="12">
    <location>
        <begin position="613"/>
        <end position="676"/>
    </location>
</feature>
<evidence type="ECO:0000256" key="4">
    <source>
        <dbReference type="ARBA" id="ARBA00022741"/>
    </source>
</evidence>
<dbReference type="InterPro" id="IPR003395">
    <property type="entry name" value="RecF/RecN/SMC_N"/>
</dbReference>
<feature type="coiled-coil region" evidence="11">
    <location>
        <begin position="889"/>
        <end position="1057"/>
    </location>
</feature>
<evidence type="ECO:0000256" key="12">
    <source>
        <dbReference type="SAM" id="MobiDB-lite"/>
    </source>
</evidence>
<dbReference type="GO" id="GO:0000724">
    <property type="term" value="P:double-strand break repair via homologous recombination"/>
    <property type="evidence" value="ECO:0007669"/>
    <property type="project" value="TreeGrafter"/>
</dbReference>
<evidence type="ECO:0000256" key="2">
    <source>
        <dbReference type="ARBA" id="ARBA00004286"/>
    </source>
</evidence>
<evidence type="ECO:0000256" key="6">
    <source>
        <dbReference type="ARBA" id="ARBA00022840"/>
    </source>
</evidence>
<evidence type="ECO:0000256" key="8">
    <source>
        <dbReference type="ARBA" id="ARBA00023172"/>
    </source>
</evidence>